<evidence type="ECO:0000313" key="6">
    <source>
        <dbReference type="Proteomes" id="UP000054007"/>
    </source>
</evidence>
<dbReference type="PANTHER" id="PTHR13256">
    <property type="entry name" value="N-ACETYLTRANSFERASE 9"/>
    <property type="match status" value="1"/>
</dbReference>
<protein>
    <recommendedName>
        <fullName evidence="4">N-acetyltransferase domain-containing protein</fullName>
    </recommendedName>
</protein>
<sequence>MKANEFTVLVGTRVALVPYDEMHVPKYHEWMQGEELRELTASEPLSLEEEYEMQRKWRVDPDKLTFIILARSKHDGLPSGQQSVPPSDPRLAHLTMVGDVNVFLNGNIDEPDDEFTAELEIMIAEPTYRRGGFAIESLQLMCRYVTGNEFPADGPTLAECLPSTVRPTTLVARIGDTNTPSIRLFEKLGLTIVKNVKVFEEVEMRVR</sequence>
<dbReference type="PANTHER" id="PTHR13256:SF16">
    <property type="entry name" value="ALPHA_BETA-TUBULIN-N-ACETYLTRANSFERASE 9"/>
    <property type="match status" value="1"/>
</dbReference>
<accession>A0A0D7BR05</accession>
<dbReference type="EMBL" id="KN880442">
    <property type="protein sequence ID" value="KIY72599.1"/>
    <property type="molecule type" value="Genomic_DNA"/>
</dbReference>
<dbReference type="InterPro" id="IPR039135">
    <property type="entry name" value="NAT9-like"/>
</dbReference>
<evidence type="ECO:0000259" key="4">
    <source>
        <dbReference type="Pfam" id="PF13302"/>
    </source>
</evidence>
<keyword evidence="2" id="KW-0808">Transferase</keyword>
<evidence type="ECO:0000256" key="1">
    <source>
        <dbReference type="ARBA" id="ARBA00009342"/>
    </source>
</evidence>
<dbReference type="Proteomes" id="UP000054007">
    <property type="component" value="Unassembled WGS sequence"/>
</dbReference>
<keyword evidence="3" id="KW-0012">Acyltransferase</keyword>
<dbReference type="Pfam" id="PF13302">
    <property type="entry name" value="Acetyltransf_3"/>
    <property type="match status" value="1"/>
</dbReference>
<dbReference type="GO" id="GO:0008080">
    <property type="term" value="F:N-acetyltransferase activity"/>
    <property type="evidence" value="ECO:0007669"/>
    <property type="project" value="InterPro"/>
</dbReference>
<feature type="domain" description="N-acetyltransferase" evidence="4">
    <location>
        <begin position="13"/>
        <end position="191"/>
    </location>
</feature>
<organism evidence="5 6">
    <name type="scientific">Cylindrobasidium torrendii FP15055 ss-10</name>
    <dbReference type="NCBI Taxonomy" id="1314674"/>
    <lineage>
        <taxon>Eukaryota</taxon>
        <taxon>Fungi</taxon>
        <taxon>Dikarya</taxon>
        <taxon>Basidiomycota</taxon>
        <taxon>Agaricomycotina</taxon>
        <taxon>Agaricomycetes</taxon>
        <taxon>Agaricomycetidae</taxon>
        <taxon>Agaricales</taxon>
        <taxon>Marasmiineae</taxon>
        <taxon>Physalacriaceae</taxon>
        <taxon>Cylindrobasidium</taxon>
    </lineage>
</organism>
<evidence type="ECO:0000313" key="5">
    <source>
        <dbReference type="EMBL" id="KIY72599.1"/>
    </source>
</evidence>
<proteinExistence type="inferred from homology"/>
<dbReference type="Gene3D" id="3.40.630.30">
    <property type="match status" value="1"/>
</dbReference>
<dbReference type="InterPro" id="IPR016181">
    <property type="entry name" value="Acyl_CoA_acyltransferase"/>
</dbReference>
<keyword evidence="6" id="KW-1185">Reference proteome</keyword>
<comment type="similarity">
    <text evidence="1">Belongs to the acetyltransferase family. GNAT subfamily.</text>
</comment>
<dbReference type="InterPro" id="IPR000182">
    <property type="entry name" value="GNAT_dom"/>
</dbReference>
<evidence type="ECO:0000256" key="2">
    <source>
        <dbReference type="ARBA" id="ARBA00022679"/>
    </source>
</evidence>
<dbReference type="SUPFAM" id="SSF55729">
    <property type="entry name" value="Acyl-CoA N-acyltransferases (Nat)"/>
    <property type="match status" value="1"/>
</dbReference>
<gene>
    <name evidence="5" type="ORF">CYLTODRAFT_434685</name>
</gene>
<evidence type="ECO:0000256" key="3">
    <source>
        <dbReference type="ARBA" id="ARBA00023315"/>
    </source>
</evidence>
<dbReference type="AlphaFoldDB" id="A0A0D7BR05"/>
<name>A0A0D7BR05_9AGAR</name>
<reference evidence="5 6" key="1">
    <citation type="journal article" date="2015" name="Fungal Genet. Biol.">
        <title>Evolution of novel wood decay mechanisms in Agaricales revealed by the genome sequences of Fistulina hepatica and Cylindrobasidium torrendii.</title>
        <authorList>
            <person name="Floudas D."/>
            <person name="Held B.W."/>
            <person name="Riley R."/>
            <person name="Nagy L.G."/>
            <person name="Koehler G."/>
            <person name="Ransdell A.S."/>
            <person name="Younus H."/>
            <person name="Chow J."/>
            <person name="Chiniquy J."/>
            <person name="Lipzen A."/>
            <person name="Tritt A."/>
            <person name="Sun H."/>
            <person name="Haridas S."/>
            <person name="LaButti K."/>
            <person name="Ohm R.A."/>
            <person name="Kues U."/>
            <person name="Blanchette R.A."/>
            <person name="Grigoriev I.V."/>
            <person name="Minto R.E."/>
            <person name="Hibbett D.S."/>
        </authorList>
    </citation>
    <scope>NUCLEOTIDE SEQUENCE [LARGE SCALE GENOMIC DNA]</scope>
    <source>
        <strain evidence="5 6">FP15055 ss-10</strain>
    </source>
</reference>
<dbReference type="OrthoDB" id="5043642at2759"/>